<name>Q6W3L5_9BACT</name>
<dbReference type="Pfam" id="PF03706">
    <property type="entry name" value="LPG_synthase_TM"/>
    <property type="match status" value="1"/>
</dbReference>
<evidence type="ECO:0000256" key="2">
    <source>
        <dbReference type="ARBA" id="ARBA00022475"/>
    </source>
</evidence>
<sequence>MRAIMVDADIYYLLLAFILFNLSKIVGSIRLNRYFRAVGIELSELDALRLYYIGMFYNLFLPTGLGGDGYKIYALNRRYKTKISKLIPLFLLDRLSGLIPLILFGAVLLLFSRFNKDIYISYLAYGTILLSIPALYLLNLYLFRDYIKIFLATLSLGAVLQLLQLISALLIVYAISQQDNSIEFLTLFLISSIVAVLPISIGGVGVRELTFLYGLNYIGLDSDVGVVFSIIFFIITVTSSIVGGVLKSI</sequence>
<feature type="transmembrane region" description="Helical" evidence="6">
    <location>
        <begin position="149"/>
        <end position="172"/>
    </location>
</feature>
<dbReference type="PANTHER" id="PTHR40277">
    <property type="entry name" value="BLL5419 PROTEIN"/>
    <property type="match status" value="1"/>
</dbReference>
<organism evidence="7">
    <name type="scientific">Alvinella pompejana epibiont 7G3</name>
    <dbReference type="NCBI Taxonomy" id="244800"/>
    <lineage>
        <taxon>Bacteria</taxon>
        <taxon>Pseudomonadati</taxon>
        <taxon>Campylobacterota</taxon>
        <taxon>Epsilonproteobacteria</taxon>
        <taxon>Campylobacterales</taxon>
        <taxon>Campylobacteraceae</taxon>
    </lineage>
</organism>
<feature type="transmembrane region" description="Helical" evidence="6">
    <location>
        <begin position="50"/>
        <end position="67"/>
    </location>
</feature>
<reference evidence="7" key="1">
    <citation type="journal article" date="2003" name="Appl. Environ. Microbiol.">
        <title>Evidence of chemolithoautotrophy in the bacterial community associated with Alvinella pompejana, a hydrothermal vent polychaete.</title>
        <authorList>
            <person name="Campbell B.J."/>
            <person name="Stein J.L."/>
            <person name="Cary S.C."/>
        </authorList>
    </citation>
    <scope>NUCLEOTIDE SEQUENCE</scope>
</reference>
<dbReference type="GO" id="GO:0005886">
    <property type="term" value="C:plasma membrane"/>
    <property type="evidence" value="ECO:0007669"/>
    <property type="project" value="UniProtKB-SubCell"/>
</dbReference>
<evidence type="ECO:0000256" key="5">
    <source>
        <dbReference type="ARBA" id="ARBA00023136"/>
    </source>
</evidence>
<evidence type="ECO:0000313" key="7">
    <source>
        <dbReference type="EMBL" id="AAQ75166.1"/>
    </source>
</evidence>
<keyword evidence="2" id="KW-1003">Cell membrane</keyword>
<dbReference type="PANTHER" id="PTHR40277:SF1">
    <property type="entry name" value="BLL5419 PROTEIN"/>
    <property type="match status" value="1"/>
</dbReference>
<keyword evidence="4 6" id="KW-1133">Transmembrane helix</keyword>
<dbReference type="InterPro" id="IPR022791">
    <property type="entry name" value="L-PG_synthase/AglD"/>
</dbReference>
<evidence type="ECO:0000256" key="4">
    <source>
        <dbReference type="ARBA" id="ARBA00022989"/>
    </source>
</evidence>
<dbReference type="AlphaFoldDB" id="Q6W3L5"/>
<feature type="transmembrane region" description="Helical" evidence="6">
    <location>
        <begin position="184"/>
        <end position="206"/>
    </location>
</feature>
<evidence type="ECO:0000256" key="6">
    <source>
        <dbReference type="SAM" id="Phobius"/>
    </source>
</evidence>
<keyword evidence="5 6" id="KW-0472">Membrane</keyword>
<comment type="subcellular location">
    <subcellularLocation>
        <location evidence="1">Cell membrane</location>
        <topology evidence="1">Multi-pass membrane protein</topology>
    </subcellularLocation>
</comment>
<protein>
    <submittedName>
        <fullName evidence="7">Membrane protein</fullName>
    </submittedName>
</protein>
<proteinExistence type="predicted"/>
<dbReference type="EMBL" id="AY312991">
    <property type="protein sequence ID" value="AAQ75166.1"/>
    <property type="molecule type" value="Genomic_DNA"/>
</dbReference>
<feature type="transmembrane region" description="Helical" evidence="6">
    <location>
        <begin position="12"/>
        <end position="29"/>
    </location>
</feature>
<evidence type="ECO:0000256" key="1">
    <source>
        <dbReference type="ARBA" id="ARBA00004651"/>
    </source>
</evidence>
<feature type="transmembrane region" description="Helical" evidence="6">
    <location>
        <begin position="123"/>
        <end position="143"/>
    </location>
</feature>
<feature type="transmembrane region" description="Helical" evidence="6">
    <location>
        <begin position="226"/>
        <end position="246"/>
    </location>
</feature>
<accession>Q6W3L5</accession>
<evidence type="ECO:0000256" key="3">
    <source>
        <dbReference type="ARBA" id="ARBA00022692"/>
    </source>
</evidence>
<gene>
    <name evidence="7" type="primary">NT03AP0013</name>
</gene>
<keyword evidence="3 6" id="KW-0812">Transmembrane</keyword>
<dbReference type="NCBIfam" id="TIGR00374">
    <property type="entry name" value="flippase-like domain"/>
    <property type="match status" value="1"/>
</dbReference>
<feature type="transmembrane region" description="Helical" evidence="6">
    <location>
        <begin position="87"/>
        <end position="111"/>
    </location>
</feature>